<dbReference type="Gene3D" id="3.30.420.40">
    <property type="match status" value="2"/>
</dbReference>
<dbReference type="EMBL" id="PRLM01000002">
    <property type="protein sequence ID" value="RYC75011.1"/>
    <property type="molecule type" value="Genomic_DNA"/>
</dbReference>
<name>A0ABY0FMD6_9BACT</name>
<keyword evidence="2" id="KW-1185">Reference proteome</keyword>
<gene>
    <name evidence="1" type="primary">ftsA_1</name>
    <name evidence="1" type="ORF">G3RUM_00292</name>
</gene>
<dbReference type="Proteomes" id="UP001191019">
    <property type="component" value="Unassembled WGS sequence"/>
</dbReference>
<dbReference type="InterPro" id="IPR050696">
    <property type="entry name" value="FtsA/MreB"/>
</dbReference>
<evidence type="ECO:0000313" key="2">
    <source>
        <dbReference type="Proteomes" id="UP001191019"/>
    </source>
</evidence>
<dbReference type="InterPro" id="IPR043129">
    <property type="entry name" value="ATPase_NBD"/>
</dbReference>
<dbReference type="PANTHER" id="PTHR32432">
    <property type="entry name" value="CELL DIVISION PROTEIN FTSA-RELATED"/>
    <property type="match status" value="1"/>
</dbReference>
<proteinExistence type="predicted"/>
<organism evidence="1 2">
    <name type="scientific">Candidatus Nanosyncoccus alces</name>
    <dbReference type="NCBI Taxonomy" id="2171997"/>
    <lineage>
        <taxon>Bacteria</taxon>
        <taxon>Candidatus Saccharimonadota</taxon>
        <taxon>Candidatus Nanosyncoccalia</taxon>
        <taxon>Candidatus Nanosyncoccales</taxon>
        <taxon>Candidatus Nanosyncoccaceae</taxon>
        <taxon>Candidatus Nanosyncoccus</taxon>
    </lineage>
</organism>
<accession>A0ABY0FMD6</accession>
<dbReference type="SUPFAM" id="SSF53067">
    <property type="entry name" value="Actin-like ATPase domain"/>
    <property type="match status" value="2"/>
</dbReference>
<dbReference type="RefSeq" id="WP_129734679.1">
    <property type="nucleotide sequence ID" value="NZ_PRLM01000002.1"/>
</dbReference>
<evidence type="ECO:0000313" key="1">
    <source>
        <dbReference type="EMBL" id="RYC75011.1"/>
    </source>
</evidence>
<dbReference type="CDD" id="cd24049">
    <property type="entry name" value="ASKHA_NBD_PilM"/>
    <property type="match status" value="1"/>
</dbReference>
<comment type="caution">
    <text evidence="1">The sequence shown here is derived from an EMBL/GenBank/DDBJ whole genome shotgun (WGS) entry which is preliminary data.</text>
</comment>
<reference evidence="1 2" key="1">
    <citation type="journal article" date="2018" name="bioRxiv">
        <title>Evidence of independent acquisition and adaption of ultra-small bacteria to human hosts across the highly diverse yet reduced genomes of the phylum Saccharibacteria.</title>
        <authorList>
            <person name="McLean J.S."/>
            <person name="Bor B."/>
            <person name="To T.T."/>
            <person name="Liu Q."/>
            <person name="Kearns K.A."/>
            <person name="Solden L.M."/>
            <person name="Wrighton K.C."/>
            <person name="He X."/>
            <person name="Shi W."/>
        </authorList>
    </citation>
    <scope>NUCLEOTIDE SEQUENCE [LARGE SCALE GENOMIC DNA]</scope>
    <source>
        <strain evidence="1 2">TM7_G3_2_Rum_HOT_351B</strain>
    </source>
</reference>
<keyword evidence="1" id="KW-0132">Cell division</keyword>
<sequence length="348" mass="37927">MNLLHGVGDFFSLDIGTNSMRIVQLSGSGQHGWTLQKYAYVPITQQLTQDSSDLGKKRLGEAILGAVNQAGIKTKNIALGLPASKTFTSIVETETLPEKELAKSFKYEIDKYVPMAMSDAKADYVILGPSPNDPAKTEVLVSSVAKEYAESTMEMIEKTGLNIVAMEPEPLALARALTTPGAIDATMVVDLGEGSTDIVIMYKDKPRLVRSIPGGVDVLIRAVANGLNVRVDQARQFILKFGLDENQVEGQVFKILGTHLDNYAAELAKSVRFFQTKYINGRVGGIVLSSYASMIPLFPEYIEAKTNVPTMRGNPWQFVRTTSNQQRTLANVSSEFAVAIGLSERSND</sequence>
<dbReference type="GO" id="GO:0051301">
    <property type="term" value="P:cell division"/>
    <property type="evidence" value="ECO:0007669"/>
    <property type="project" value="UniProtKB-KW"/>
</dbReference>
<dbReference type="Pfam" id="PF11104">
    <property type="entry name" value="PilM_2"/>
    <property type="match status" value="1"/>
</dbReference>
<dbReference type="PIRSF" id="PIRSF019169">
    <property type="entry name" value="PilM"/>
    <property type="match status" value="1"/>
</dbReference>
<dbReference type="PANTHER" id="PTHR32432:SF3">
    <property type="entry name" value="ETHANOLAMINE UTILIZATION PROTEIN EUTJ"/>
    <property type="match status" value="1"/>
</dbReference>
<dbReference type="InterPro" id="IPR005883">
    <property type="entry name" value="PilM"/>
</dbReference>
<protein>
    <submittedName>
        <fullName evidence="1">Cell division protein FtsA</fullName>
    </submittedName>
</protein>
<dbReference type="Gene3D" id="3.30.1490.300">
    <property type="match status" value="1"/>
</dbReference>
<reference evidence="1 2" key="2">
    <citation type="journal article" date="2020" name="Cell Rep.">
        <title>Acquisition and Adaptation of Ultra-small Parasitic Reduced Genome Bacteria to Mammalian Hosts.</title>
        <authorList>
            <person name="McLean J.S."/>
            <person name="Bor B."/>
            <person name="Kerns K.A."/>
            <person name="Liu Q."/>
            <person name="To T.T."/>
            <person name="Solden L."/>
            <person name="Hendrickson E.L."/>
            <person name="Wrighton K."/>
            <person name="Shi W."/>
            <person name="He X."/>
        </authorList>
    </citation>
    <scope>NUCLEOTIDE SEQUENCE [LARGE SCALE GENOMIC DNA]</scope>
    <source>
        <strain evidence="1 2">TM7_G3_2_Rum_HOT_351B</strain>
    </source>
</reference>
<keyword evidence="1" id="KW-0131">Cell cycle</keyword>
<dbReference type="NCBIfam" id="TIGR01175">
    <property type="entry name" value="pilM"/>
    <property type="match status" value="1"/>
</dbReference>